<evidence type="ECO:0000256" key="1">
    <source>
        <dbReference type="SAM" id="SignalP"/>
    </source>
</evidence>
<organism evidence="2 3">
    <name type="scientific">Streptomyces davaonensis (strain DSM 101723 / JCM 4913 / KCC S-0913 / 768)</name>
    <dbReference type="NCBI Taxonomy" id="1214101"/>
    <lineage>
        <taxon>Bacteria</taxon>
        <taxon>Bacillati</taxon>
        <taxon>Actinomycetota</taxon>
        <taxon>Actinomycetes</taxon>
        <taxon>Kitasatosporales</taxon>
        <taxon>Streptomycetaceae</taxon>
        <taxon>Streptomyces</taxon>
    </lineage>
</organism>
<proteinExistence type="predicted"/>
<protein>
    <recommendedName>
        <fullName evidence="4">Secreted protein</fullName>
    </recommendedName>
</protein>
<dbReference type="Proteomes" id="UP000008043">
    <property type="component" value="Chromosome"/>
</dbReference>
<dbReference type="PROSITE" id="PS51257">
    <property type="entry name" value="PROKAR_LIPOPROTEIN"/>
    <property type="match status" value="1"/>
</dbReference>
<dbReference type="HOGENOM" id="CLU_057517_1_0_11"/>
<dbReference type="eggNOG" id="ENOG50332CB">
    <property type="taxonomic scope" value="Bacteria"/>
</dbReference>
<dbReference type="RefSeq" id="WP_015660211.1">
    <property type="nucleotide sequence ID" value="NC_020504.1"/>
</dbReference>
<keyword evidence="3" id="KW-1185">Reference proteome</keyword>
<gene>
    <name evidence="2" type="ORF">BN159_5494</name>
</gene>
<dbReference type="STRING" id="1214101.BN159_5494"/>
<keyword evidence="1" id="KW-0732">Signal</keyword>
<feature type="chain" id="PRO_5038528923" description="Secreted protein" evidence="1">
    <location>
        <begin position="25"/>
        <end position="303"/>
    </location>
</feature>
<name>K4R966_STRDJ</name>
<dbReference type="EMBL" id="HE971709">
    <property type="protein sequence ID" value="CCK29873.1"/>
    <property type="molecule type" value="Genomic_DNA"/>
</dbReference>
<sequence>MRARGALRRVRPVLALALALPLVAGCGGQSASDGSGSAAGRAADPANPATWVLPLQAYLPDPEQEDLLFDAIEQAKSACMKKYGFDYRPAEPLPDMGPDTLTDLRYGIHDRDVAATYGYKPAGDMRAYQEETRRLMEASALTPEEEAAMTGQKAGSVAGGKLPEGGCGGEAYRRIYGSMKPVSTLANDLSNEAYTKAQQAEPVRKVFRSWADCMADSGYTYDEPMDAPNDPAFGAPTAGPEEVATALADLKCRDRNKVAEVWFDEESRLQEQLAEEHVQELKGAGQVLDKALKAAARTTGSGS</sequence>
<feature type="signal peptide" evidence="1">
    <location>
        <begin position="1"/>
        <end position="24"/>
    </location>
</feature>
<evidence type="ECO:0000313" key="2">
    <source>
        <dbReference type="EMBL" id="CCK29873.1"/>
    </source>
</evidence>
<dbReference type="PATRIC" id="fig|1214101.3.peg.5575"/>
<accession>K4R966</accession>
<evidence type="ECO:0008006" key="4">
    <source>
        <dbReference type="Google" id="ProtNLM"/>
    </source>
</evidence>
<reference evidence="2 3" key="1">
    <citation type="journal article" date="2012" name="J. Bacteriol.">
        <title>Genome sequence of the bacterium Streptomyces davawensis JCM 4913 and heterologous production of the unique antibiotic roseoflavin.</title>
        <authorList>
            <person name="Jankowitsch F."/>
            <person name="Schwarz J."/>
            <person name="Ruckert C."/>
            <person name="Gust B."/>
            <person name="Szczepanowski R."/>
            <person name="Blom J."/>
            <person name="Pelzer S."/>
            <person name="Kalinowski J."/>
            <person name="Mack M."/>
        </authorList>
    </citation>
    <scope>NUCLEOTIDE SEQUENCE [LARGE SCALE GENOMIC DNA]</scope>
    <source>
        <strain evidence="3">DSM 101723 / JCM 4913 / KCC S-0913 / 768</strain>
    </source>
</reference>
<evidence type="ECO:0000313" key="3">
    <source>
        <dbReference type="Proteomes" id="UP000008043"/>
    </source>
</evidence>
<dbReference type="KEGG" id="sdv:BN159_5494"/>
<dbReference type="AlphaFoldDB" id="K4R966"/>